<evidence type="ECO:0000313" key="14">
    <source>
        <dbReference type="Proteomes" id="UP000324832"/>
    </source>
</evidence>
<sequence>MRGCSKNFKASPNMLAKMTVKQIYNIPKAEVEESGDNAEDFFKMGILRTLYSIACLIFCITGASLGDQEQNNIVIESYNEQVSKKYSANWNDLDSRPLPEWYDKAKIGIFLHWGVYSVPSFGSEWFWSNWIGGNSKYVNFMKKNYPGFTYQEFAPMFKAEFFDPDEWAALFNKAGANKHHEGFTLFPSKRSFSWNSVDIGPKRDLVGDLAQAVRKQGMKFGVYHSLYEWYNPIYLEDKRTLFLSKNYPQTKLWPDIKQLINDYKPSVLWSDGDWEALDVYWNSTDLLAWLYNDSPVKDDIVVNDRWGIGIPCHHGDFYNCADRYNPGKLQSHKWENAFTVDTKSWGFRRNMDIQDILTIEKLLLEVVSTVSCGGNALINVGPTKEGTIAPIFQERLLALGEWLETNGEAIYGTSPWLHQNDTTNGDVWYTCNKAEYDGLNPTSIPTKSDSVLAVYATFFTWPENNVLNITDTTTFLHDGTIVATLLGHEGELQWKIEKDRTYINLPNKAGVKSNYAWSLKFAK</sequence>
<evidence type="ECO:0000256" key="3">
    <source>
        <dbReference type="ARBA" id="ARBA00012662"/>
    </source>
</evidence>
<dbReference type="GO" id="GO:0004560">
    <property type="term" value="F:alpha-L-fucosidase activity"/>
    <property type="evidence" value="ECO:0007669"/>
    <property type="project" value="UniProtKB-EC"/>
</dbReference>
<evidence type="ECO:0000259" key="11">
    <source>
        <dbReference type="Pfam" id="PF01120"/>
    </source>
</evidence>
<dbReference type="InterPro" id="IPR000933">
    <property type="entry name" value="Glyco_hydro_29"/>
</dbReference>
<feature type="domain" description="Glycoside hydrolase family 29 N-terminal" evidence="11">
    <location>
        <begin position="75"/>
        <end position="408"/>
    </location>
</feature>
<keyword evidence="7 10" id="KW-0326">Glycosidase</keyword>
<evidence type="ECO:0000313" key="13">
    <source>
        <dbReference type="EMBL" id="VVD02904.1"/>
    </source>
</evidence>
<organism evidence="13 14">
    <name type="scientific">Leptidea sinapis</name>
    <dbReference type="NCBI Taxonomy" id="189913"/>
    <lineage>
        <taxon>Eukaryota</taxon>
        <taxon>Metazoa</taxon>
        <taxon>Ecdysozoa</taxon>
        <taxon>Arthropoda</taxon>
        <taxon>Hexapoda</taxon>
        <taxon>Insecta</taxon>
        <taxon>Pterygota</taxon>
        <taxon>Neoptera</taxon>
        <taxon>Endopterygota</taxon>
        <taxon>Lepidoptera</taxon>
        <taxon>Glossata</taxon>
        <taxon>Ditrysia</taxon>
        <taxon>Papilionoidea</taxon>
        <taxon>Pieridae</taxon>
        <taxon>Dismorphiinae</taxon>
        <taxon>Leptidea</taxon>
    </lineage>
</organism>
<dbReference type="PANTHER" id="PTHR10030:SF37">
    <property type="entry name" value="ALPHA-L-FUCOSIDASE-RELATED"/>
    <property type="match status" value="1"/>
</dbReference>
<feature type="domain" description="Alpha-L-fucosidase C-terminal" evidence="12">
    <location>
        <begin position="419"/>
        <end position="521"/>
    </location>
</feature>
<dbReference type="InterPro" id="IPR017853">
    <property type="entry name" value="GH"/>
</dbReference>
<proteinExistence type="inferred from homology"/>
<dbReference type="PRINTS" id="PR00741">
    <property type="entry name" value="GLHYDRLASE29"/>
</dbReference>
<evidence type="ECO:0000256" key="7">
    <source>
        <dbReference type="ARBA" id="ARBA00023295"/>
    </source>
</evidence>
<dbReference type="PANTHER" id="PTHR10030">
    <property type="entry name" value="ALPHA-L-FUCOSIDASE"/>
    <property type="match status" value="1"/>
</dbReference>
<keyword evidence="5 10" id="KW-0378">Hydrolase</keyword>
<evidence type="ECO:0000259" key="12">
    <source>
        <dbReference type="Pfam" id="PF16757"/>
    </source>
</evidence>
<dbReference type="GO" id="GO:0005764">
    <property type="term" value="C:lysosome"/>
    <property type="evidence" value="ECO:0007669"/>
    <property type="project" value="TreeGrafter"/>
</dbReference>
<reference evidence="13 14" key="1">
    <citation type="submission" date="2017-07" db="EMBL/GenBank/DDBJ databases">
        <authorList>
            <person name="Talla V."/>
            <person name="Backstrom N."/>
        </authorList>
    </citation>
    <scope>NUCLEOTIDE SEQUENCE [LARGE SCALE GENOMIC DNA]</scope>
</reference>
<dbReference type="AlphaFoldDB" id="A0A5E4QYY2"/>
<dbReference type="InterPro" id="IPR016286">
    <property type="entry name" value="FUC_metazoa-typ"/>
</dbReference>
<gene>
    <name evidence="13" type="ORF">LSINAPIS_LOCUS13007</name>
</gene>
<dbReference type="Proteomes" id="UP000324832">
    <property type="component" value="Unassembled WGS sequence"/>
</dbReference>
<dbReference type="Pfam" id="PF01120">
    <property type="entry name" value="Alpha_L_fucos"/>
    <property type="match status" value="1"/>
</dbReference>
<accession>A0A5E4QYY2</accession>
<dbReference type="GO" id="GO:0006004">
    <property type="term" value="P:fucose metabolic process"/>
    <property type="evidence" value="ECO:0007669"/>
    <property type="project" value="InterPro"/>
</dbReference>
<dbReference type="EMBL" id="FZQP02006443">
    <property type="protein sequence ID" value="VVD02904.1"/>
    <property type="molecule type" value="Genomic_DNA"/>
</dbReference>
<keyword evidence="4" id="KW-0732">Signal</keyword>
<dbReference type="GO" id="GO:0016139">
    <property type="term" value="P:glycoside catabolic process"/>
    <property type="evidence" value="ECO:0007669"/>
    <property type="project" value="TreeGrafter"/>
</dbReference>
<evidence type="ECO:0000256" key="10">
    <source>
        <dbReference type="PIRNR" id="PIRNR001092"/>
    </source>
</evidence>
<comment type="function">
    <text evidence="1">Alpha-L-fucosidase is responsible for hydrolyzing the alpha-1,6-linked fucose joined to the reducing-end N-acetylglucosamine of the carbohydrate moieties of glycoproteins.</text>
</comment>
<dbReference type="PIRSF" id="PIRSF001092">
    <property type="entry name" value="Alpha-L-fucosidase"/>
    <property type="match status" value="1"/>
</dbReference>
<evidence type="ECO:0000256" key="6">
    <source>
        <dbReference type="ARBA" id="ARBA00023180"/>
    </source>
</evidence>
<dbReference type="Gene3D" id="2.60.40.1180">
    <property type="entry name" value="Golgi alpha-mannosidase II"/>
    <property type="match status" value="1"/>
</dbReference>
<dbReference type="SMART" id="SM00812">
    <property type="entry name" value="Alpha_L_fucos"/>
    <property type="match status" value="1"/>
</dbReference>
<evidence type="ECO:0000256" key="1">
    <source>
        <dbReference type="ARBA" id="ARBA00004071"/>
    </source>
</evidence>
<dbReference type="FunFam" id="3.20.20.80:FF:000027">
    <property type="entry name" value="Alpha-L-fucosidase"/>
    <property type="match status" value="1"/>
</dbReference>
<evidence type="ECO:0000256" key="4">
    <source>
        <dbReference type="ARBA" id="ARBA00022729"/>
    </source>
</evidence>
<dbReference type="InterPro" id="IPR013780">
    <property type="entry name" value="Glyco_hydro_b"/>
</dbReference>
<dbReference type="InterPro" id="IPR031919">
    <property type="entry name" value="Fucosidase_C"/>
</dbReference>
<dbReference type="EC" id="3.2.1.51" evidence="3"/>
<keyword evidence="6" id="KW-0325">Glycoprotein</keyword>
<evidence type="ECO:0000256" key="5">
    <source>
        <dbReference type="ARBA" id="ARBA00022801"/>
    </source>
</evidence>
<dbReference type="SUPFAM" id="SSF51445">
    <property type="entry name" value="(Trans)glycosidases"/>
    <property type="match status" value="1"/>
</dbReference>
<name>A0A5E4QYY2_9NEOP</name>
<evidence type="ECO:0000256" key="2">
    <source>
        <dbReference type="ARBA" id="ARBA00007951"/>
    </source>
</evidence>
<evidence type="ECO:0000256" key="9">
    <source>
        <dbReference type="ARBA" id="ARBA00081661"/>
    </source>
</evidence>
<keyword evidence="14" id="KW-1185">Reference proteome</keyword>
<dbReference type="InterPro" id="IPR057739">
    <property type="entry name" value="Glyco_hydro_29_N"/>
</dbReference>
<dbReference type="Pfam" id="PF16757">
    <property type="entry name" value="Fucosidase_C"/>
    <property type="match status" value="1"/>
</dbReference>
<evidence type="ECO:0000256" key="8">
    <source>
        <dbReference type="ARBA" id="ARBA00074133"/>
    </source>
</evidence>
<comment type="similarity">
    <text evidence="2 10">Belongs to the glycosyl hydrolase 29 family.</text>
</comment>
<dbReference type="Gene3D" id="3.20.20.80">
    <property type="entry name" value="Glycosidases"/>
    <property type="match status" value="1"/>
</dbReference>
<protein>
    <recommendedName>
        <fullName evidence="8">Putative alpha-L-fucosidase</fullName>
        <ecNumber evidence="3">3.2.1.51</ecNumber>
    </recommendedName>
    <alternativeName>
        <fullName evidence="9">Alpha-L-fucoside fucohydrolase</fullName>
    </alternativeName>
</protein>